<accession>A0A0D6AY91</accession>
<gene>
    <name evidence="2" type="ORF">NHU_00710</name>
</gene>
<evidence type="ECO:0000256" key="1">
    <source>
        <dbReference type="SAM" id="MobiDB-lite"/>
    </source>
</evidence>
<organism evidence="2 3">
    <name type="scientific">Rhodovulum sulfidophilum</name>
    <name type="common">Rhodobacter sulfidophilus</name>
    <dbReference type="NCBI Taxonomy" id="35806"/>
    <lineage>
        <taxon>Bacteria</taxon>
        <taxon>Pseudomonadati</taxon>
        <taxon>Pseudomonadota</taxon>
        <taxon>Alphaproteobacteria</taxon>
        <taxon>Rhodobacterales</taxon>
        <taxon>Paracoccaceae</taxon>
        <taxon>Rhodovulum</taxon>
    </lineage>
</organism>
<name>A0A0D6AY91_RHOSU</name>
<dbReference type="PATRIC" id="fig|35806.4.peg.728"/>
<dbReference type="Proteomes" id="UP000064912">
    <property type="component" value="Chromosome"/>
</dbReference>
<proteinExistence type="predicted"/>
<evidence type="ECO:0000313" key="3">
    <source>
        <dbReference type="Proteomes" id="UP000064912"/>
    </source>
</evidence>
<dbReference type="KEGG" id="rsu:NHU_00710"/>
<evidence type="ECO:0000313" key="2">
    <source>
        <dbReference type="EMBL" id="BAQ67878.1"/>
    </source>
</evidence>
<reference evidence="2 3" key="1">
    <citation type="submission" date="2015-02" db="EMBL/GenBank/DDBJ databases">
        <title>Genome sequene of Rhodovulum sulfidophilum DSM 2351.</title>
        <authorList>
            <person name="Nagao N."/>
        </authorList>
    </citation>
    <scope>NUCLEOTIDE SEQUENCE [LARGE SCALE GENOMIC DNA]</scope>
    <source>
        <strain evidence="2 3">DSM 2351</strain>
    </source>
</reference>
<feature type="region of interest" description="Disordered" evidence="1">
    <location>
        <begin position="54"/>
        <end position="106"/>
    </location>
</feature>
<dbReference type="EMBL" id="AP014800">
    <property type="protein sequence ID" value="BAQ67878.1"/>
    <property type="molecule type" value="Genomic_DNA"/>
</dbReference>
<dbReference type="AlphaFoldDB" id="A0A0D6AY91"/>
<feature type="compositionally biased region" description="Low complexity" evidence="1">
    <location>
        <begin position="95"/>
        <end position="106"/>
    </location>
</feature>
<protein>
    <submittedName>
        <fullName evidence="2">Uncharacterized protein</fullName>
    </submittedName>
</protein>
<sequence length="106" mass="10595">MAVAVSFPALALGERIDVPRVDCPALMRVPRLPVSRLDLPLSELGGGGLACAARRQQDGRGSGPSHDTEAMMEWPEMGGTPSAGGTSAAGGVAGVGPRARTGCGGL</sequence>